<dbReference type="InterPro" id="IPR027806">
    <property type="entry name" value="HARBI1_dom"/>
</dbReference>
<dbReference type="EMBL" id="FN649760">
    <property type="protein sequence ID" value="CBJ31807.1"/>
    <property type="molecule type" value="Genomic_DNA"/>
</dbReference>
<comment type="cofactor">
    <cofactor evidence="1">
        <name>a divalent metal cation</name>
        <dbReference type="ChEBI" id="CHEBI:60240"/>
    </cofactor>
</comment>
<feature type="region of interest" description="Disordered" evidence="3">
    <location>
        <begin position="244"/>
        <end position="265"/>
    </location>
</feature>
<evidence type="ECO:0000256" key="3">
    <source>
        <dbReference type="SAM" id="MobiDB-lite"/>
    </source>
</evidence>
<evidence type="ECO:0000256" key="1">
    <source>
        <dbReference type="ARBA" id="ARBA00001968"/>
    </source>
</evidence>
<dbReference type="AlphaFoldDB" id="D7FV01"/>
<evidence type="ECO:0000313" key="6">
    <source>
        <dbReference type="Proteomes" id="UP000002630"/>
    </source>
</evidence>
<evidence type="ECO:0000313" key="5">
    <source>
        <dbReference type="EMBL" id="CBJ31807.1"/>
    </source>
</evidence>
<accession>D7FV01</accession>
<gene>
    <name evidence="5" type="ORF">Esi_0284_0035</name>
</gene>
<reference evidence="5 6" key="1">
    <citation type="journal article" date="2010" name="Nature">
        <title>The Ectocarpus genome and the independent evolution of multicellularity in brown algae.</title>
        <authorList>
            <person name="Cock J.M."/>
            <person name="Sterck L."/>
            <person name="Rouze P."/>
            <person name="Scornet D."/>
            <person name="Allen A.E."/>
            <person name="Amoutzias G."/>
            <person name="Anthouard V."/>
            <person name="Artiguenave F."/>
            <person name="Aury J.M."/>
            <person name="Badger J.H."/>
            <person name="Beszteri B."/>
            <person name="Billiau K."/>
            <person name="Bonnet E."/>
            <person name="Bothwell J.H."/>
            <person name="Bowler C."/>
            <person name="Boyen C."/>
            <person name="Brownlee C."/>
            <person name="Carrano C.J."/>
            <person name="Charrier B."/>
            <person name="Cho G.Y."/>
            <person name="Coelho S.M."/>
            <person name="Collen J."/>
            <person name="Corre E."/>
            <person name="Da Silva C."/>
            <person name="Delage L."/>
            <person name="Delaroque N."/>
            <person name="Dittami S.M."/>
            <person name="Doulbeau S."/>
            <person name="Elias M."/>
            <person name="Farnham G."/>
            <person name="Gachon C.M."/>
            <person name="Gschloessl B."/>
            <person name="Heesch S."/>
            <person name="Jabbari K."/>
            <person name="Jubin C."/>
            <person name="Kawai H."/>
            <person name="Kimura K."/>
            <person name="Kloareg B."/>
            <person name="Kupper F.C."/>
            <person name="Lang D."/>
            <person name="Le Bail A."/>
            <person name="Leblanc C."/>
            <person name="Lerouge P."/>
            <person name="Lohr M."/>
            <person name="Lopez P.J."/>
            <person name="Martens C."/>
            <person name="Maumus F."/>
            <person name="Michel G."/>
            <person name="Miranda-Saavedra D."/>
            <person name="Morales J."/>
            <person name="Moreau H."/>
            <person name="Motomura T."/>
            <person name="Nagasato C."/>
            <person name="Napoli C.A."/>
            <person name="Nelson D.R."/>
            <person name="Nyvall-Collen P."/>
            <person name="Peters A.F."/>
            <person name="Pommier C."/>
            <person name="Potin P."/>
            <person name="Poulain J."/>
            <person name="Quesneville H."/>
            <person name="Read B."/>
            <person name="Rensing S.A."/>
            <person name="Ritter A."/>
            <person name="Rousvoal S."/>
            <person name="Samanta M."/>
            <person name="Samson G."/>
            <person name="Schroeder D.C."/>
            <person name="Segurens B."/>
            <person name="Strittmatter M."/>
            <person name="Tonon T."/>
            <person name="Tregear J.W."/>
            <person name="Valentin K."/>
            <person name="von Dassow P."/>
            <person name="Yamagishi T."/>
            <person name="Van de Peer Y."/>
            <person name="Wincker P."/>
        </authorList>
    </citation>
    <scope>NUCLEOTIDE SEQUENCE [LARGE SCALE GENOMIC DNA]</scope>
    <source>
        <strain evidence="6">Ec32 / CCAP1310/4</strain>
    </source>
</reference>
<sequence>MEADESEAMIAAAAAAVAHVQNLTQEMDCGDEEFGFDGFAQEADGEASWLGDDEEEEEKERQTRRSYARPDYDASAWAVRDVAGRRCPPLELKCYPGAENDKTIISRDKSVWRIRDEEPWKSMKYKLRNADGTETEYTGAWLIVDGGYPKIPLLMPPIKTHNSIERHSCSRRMESVRKDIECCFGRVKGRWRLFRGNIPFGSREKIDNAWLTACILHNMLHKFNGLDEMEEDADWVGSAGELGDMPQQPVGMGDEKEEEEETETAAPGFDGFRAKLVAHFAYMWRIKQVFWFKRAQV</sequence>
<feature type="domain" description="DDE Tnp4" evidence="4">
    <location>
        <begin position="95"/>
        <end position="218"/>
    </location>
</feature>
<keyword evidence="2" id="KW-0479">Metal-binding</keyword>
<dbReference type="InParanoid" id="D7FV01"/>
<dbReference type="Proteomes" id="UP000002630">
    <property type="component" value="Unassembled WGS sequence"/>
</dbReference>
<dbReference type="GO" id="GO:0046872">
    <property type="term" value="F:metal ion binding"/>
    <property type="evidence" value="ECO:0007669"/>
    <property type="project" value="UniProtKB-KW"/>
</dbReference>
<proteinExistence type="predicted"/>
<keyword evidence="6" id="KW-1185">Reference proteome</keyword>
<dbReference type="Pfam" id="PF13359">
    <property type="entry name" value="DDE_Tnp_4"/>
    <property type="match status" value="1"/>
</dbReference>
<name>D7FV01_ECTSI</name>
<dbReference type="OrthoDB" id="42907at2759"/>
<protein>
    <recommendedName>
        <fullName evidence="4">DDE Tnp4 domain-containing protein</fullName>
    </recommendedName>
</protein>
<dbReference type="STRING" id="2880.D7FV01"/>
<organism evidence="5 6">
    <name type="scientific">Ectocarpus siliculosus</name>
    <name type="common">Brown alga</name>
    <name type="synonym">Conferva siliculosa</name>
    <dbReference type="NCBI Taxonomy" id="2880"/>
    <lineage>
        <taxon>Eukaryota</taxon>
        <taxon>Sar</taxon>
        <taxon>Stramenopiles</taxon>
        <taxon>Ochrophyta</taxon>
        <taxon>PX clade</taxon>
        <taxon>Phaeophyceae</taxon>
        <taxon>Ectocarpales</taxon>
        <taxon>Ectocarpaceae</taxon>
        <taxon>Ectocarpus</taxon>
    </lineage>
</organism>
<feature type="region of interest" description="Disordered" evidence="3">
    <location>
        <begin position="44"/>
        <end position="67"/>
    </location>
</feature>
<evidence type="ECO:0000256" key="2">
    <source>
        <dbReference type="ARBA" id="ARBA00022723"/>
    </source>
</evidence>
<evidence type="ECO:0000259" key="4">
    <source>
        <dbReference type="Pfam" id="PF13359"/>
    </source>
</evidence>